<keyword evidence="1" id="KW-0812">Transmembrane</keyword>
<proteinExistence type="predicted"/>
<name>A0ABN0IY84_9LEPT</name>
<dbReference type="Proteomes" id="UP000012099">
    <property type="component" value="Unassembled WGS sequence"/>
</dbReference>
<feature type="transmembrane region" description="Helical" evidence="1">
    <location>
        <begin position="12"/>
        <end position="29"/>
    </location>
</feature>
<dbReference type="NCBIfam" id="NF047615">
    <property type="entry name" value="LIC13259_LIC11441_fam"/>
    <property type="match status" value="1"/>
</dbReference>
<accession>A0ABN0IY84</accession>
<gene>
    <name evidence="2" type="ORF">LEP1GSC035_1197</name>
</gene>
<evidence type="ECO:0000256" key="1">
    <source>
        <dbReference type="SAM" id="Phobius"/>
    </source>
</evidence>
<keyword evidence="1" id="KW-0472">Membrane</keyword>
<keyword evidence="1" id="KW-1133">Transmembrane helix</keyword>
<protein>
    <submittedName>
        <fullName evidence="2">PF11827 family protein</fullName>
    </submittedName>
</protein>
<comment type="caution">
    <text evidence="2">The sequence shown here is derived from an EMBL/GenBank/DDBJ whole genome shotgun (WGS) entry which is preliminary data.</text>
</comment>
<keyword evidence="3" id="KW-1185">Reference proteome</keyword>
<evidence type="ECO:0000313" key="3">
    <source>
        <dbReference type="Proteomes" id="UP000012099"/>
    </source>
</evidence>
<sequence length="185" mass="21256">MDLKRFRIYTKVFSGIIDLSLYVSFLEFVRMKKFLILSIGILIFFSSCKKLAPVVTEQEKDILQQILMENESIHKFLMKEEEKIPNTSQLIARVIELVSLNGGLKHLAEKMQNSLKDKETQDVEKFFQAYSSFSENLAESLKLAGGAGVFNRFYCPMVNKTWVSQGTKIQNPYAPEMRDCGDLVH</sequence>
<evidence type="ECO:0000313" key="2">
    <source>
        <dbReference type="EMBL" id="EMM99577.1"/>
    </source>
</evidence>
<reference evidence="2 3" key="1">
    <citation type="submission" date="2013-01" db="EMBL/GenBank/DDBJ databases">
        <authorList>
            <person name="Harkins D.M."/>
            <person name="Durkin A.S."/>
            <person name="Brinkac L.M."/>
            <person name="Haft D.H."/>
            <person name="Selengut J.D."/>
            <person name="Sanka R."/>
            <person name="DePew J."/>
            <person name="Purushe J."/>
            <person name="Whelen A.C."/>
            <person name="Vinetz J.M."/>
            <person name="Sutton G.G."/>
            <person name="Nierman W.C."/>
            <person name="Fouts D.E."/>
        </authorList>
    </citation>
    <scope>NUCLEOTIDE SEQUENCE [LARGE SCALE GENOMIC DNA]</scope>
    <source>
        <strain evidence="2 3">2007001578</strain>
    </source>
</reference>
<dbReference type="EMBL" id="AHMH02000114">
    <property type="protein sequence ID" value="EMM99577.1"/>
    <property type="molecule type" value="Genomic_DNA"/>
</dbReference>
<organism evidence="2 3">
    <name type="scientific">Leptospira noguchii str. 2007001578</name>
    <dbReference type="NCBI Taxonomy" id="1049974"/>
    <lineage>
        <taxon>Bacteria</taxon>
        <taxon>Pseudomonadati</taxon>
        <taxon>Spirochaetota</taxon>
        <taxon>Spirochaetia</taxon>
        <taxon>Leptospirales</taxon>
        <taxon>Leptospiraceae</taxon>
        <taxon>Leptospira</taxon>
    </lineage>
</organism>